<proteinExistence type="predicted"/>
<reference evidence="2" key="1">
    <citation type="journal article" date="2013" name="Nat. Genet.">
        <title>The duck genome and transcriptome provide insight into an avian influenza virus reservoir species.</title>
        <authorList>
            <person name="Huang Y."/>
            <person name="Li Y."/>
            <person name="Burt D.W."/>
            <person name="Chen H."/>
            <person name="Zhang Y."/>
            <person name="Qian W."/>
            <person name="Kim H."/>
            <person name="Gan S."/>
            <person name="Zhao Y."/>
            <person name="Li J."/>
            <person name="Yi K."/>
            <person name="Feng H."/>
            <person name="Zhu P."/>
            <person name="Li B."/>
            <person name="Liu Q."/>
            <person name="Fairley S."/>
            <person name="Magor K.E."/>
            <person name="Du Z."/>
            <person name="Hu X."/>
            <person name="Goodman L."/>
            <person name="Tafer H."/>
            <person name="Vignal A."/>
            <person name="Lee T."/>
            <person name="Kim K.W."/>
            <person name="Sheng Z."/>
            <person name="An Y."/>
            <person name="Searle S."/>
            <person name="Herrero J."/>
            <person name="Groenen M.A."/>
            <person name="Crooijmans R.P."/>
            <person name="Faraut T."/>
            <person name="Cai Q."/>
            <person name="Webster R.G."/>
            <person name="Aldridge J.R."/>
            <person name="Warren W.C."/>
            <person name="Bartschat S."/>
            <person name="Kehr S."/>
            <person name="Marz M."/>
            <person name="Stadler P.F."/>
            <person name="Smith J."/>
            <person name="Kraus R.H."/>
            <person name="Zhao Y."/>
            <person name="Ren L."/>
            <person name="Fei J."/>
            <person name="Morisson M."/>
            <person name="Kaiser P."/>
            <person name="Griffin D.K."/>
            <person name="Rao M."/>
            <person name="Pitel F."/>
            <person name="Wang J."/>
            <person name="Li N."/>
        </authorList>
    </citation>
    <scope>NUCLEOTIDE SEQUENCE [LARGE SCALE GENOMIC DNA]</scope>
</reference>
<protein>
    <submittedName>
        <fullName evidence="1">Uncharacterized protein</fullName>
    </submittedName>
</protein>
<evidence type="ECO:0000313" key="2">
    <source>
        <dbReference type="Proteomes" id="UP000296049"/>
    </source>
</evidence>
<gene>
    <name evidence="1" type="ORF">Anapl_14561</name>
</gene>
<dbReference type="EMBL" id="KB742630">
    <property type="protein sequence ID" value="EOB06177.1"/>
    <property type="molecule type" value="Genomic_DNA"/>
</dbReference>
<dbReference type="Proteomes" id="UP000296049">
    <property type="component" value="Unassembled WGS sequence"/>
</dbReference>
<dbReference type="AlphaFoldDB" id="R0K8L9"/>
<sequence length="359" mass="40796">MCDGFAPCGYLPQRRRAVLSLGLSGGAADTKAAFPCLYITRVRCASTRTTPDTLHPPSSLRVSDRLVESICGFRLPYKPEAYPSYISSNLLDNHEGGDVVDRPRMVSEDLQNSRGYYERRMLEKTETGRKPPLTYCSLDGREERDGLHTKSLQALTNYKHTKKYQEFYQCKGTTVLIGGFWKTKNQKTKPKPIVLLVLMNNMRVTTVDVAQHRGFPQSESNNRLYRIANTWPFTKHLVITLLELLQRYLQSKIHVYSESNHPAIRDALGTAVQNRCFEKMQRPSVSTALQSRSWSQASLLRQGRGILQKKYRRPVLLGLCNRLLLVQELISGTSSRVTAPNFSCVAPYTSRKAYIDIEQ</sequence>
<organism evidence="1 2">
    <name type="scientific">Anas platyrhynchos</name>
    <name type="common">Mallard</name>
    <name type="synonym">Anas boschas</name>
    <dbReference type="NCBI Taxonomy" id="8839"/>
    <lineage>
        <taxon>Eukaryota</taxon>
        <taxon>Metazoa</taxon>
        <taxon>Chordata</taxon>
        <taxon>Craniata</taxon>
        <taxon>Vertebrata</taxon>
        <taxon>Euteleostomi</taxon>
        <taxon>Archelosauria</taxon>
        <taxon>Archosauria</taxon>
        <taxon>Dinosauria</taxon>
        <taxon>Saurischia</taxon>
        <taxon>Theropoda</taxon>
        <taxon>Coelurosauria</taxon>
        <taxon>Aves</taxon>
        <taxon>Neognathae</taxon>
        <taxon>Galloanserae</taxon>
        <taxon>Anseriformes</taxon>
        <taxon>Anatidae</taxon>
        <taxon>Anatinae</taxon>
        <taxon>Anas</taxon>
    </lineage>
</organism>
<evidence type="ECO:0000313" key="1">
    <source>
        <dbReference type="EMBL" id="EOB06177.1"/>
    </source>
</evidence>
<name>R0K8L9_ANAPL</name>
<accession>R0K8L9</accession>
<keyword evidence="2" id="KW-1185">Reference proteome</keyword>